<dbReference type="SMART" id="SM00382">
    <property type="entry name" value="AAA"/>
    <property type="match status" value="1"/>
</dbReference>
<comment type="caution">
    <text evidence="9">The sequence shown here is derived from an EMBL/GenBank/DDBJ whole genome shotgun (WGS) entry which is preliminary data.</text>
</comment>
<evidence type="ECO:0000313" key="9">
    <source>
        <dbReference type="EMBL" id="RWS06618.1"/>
    </source>
</evidence>
<accession>A0A443QUD3</accession>
<evidence type="ECO:0000256" key="1">
    <source>
        <dbReference type="ARBA" id="ARBA00008575"/>
    </source>
</evidence>
<keyword evidence="7" id="KW-0472">Membrane</keyword>
<keyword evidence="5 9" id="KW-0067">ATP-binding</keyword>
<evidence type="ECO:0000256" key="7">
    <source>
        <dbReference type="ARBA" id="ARBA00023136"/>
    </source>
</evidence>
<organism evidence="9 10">
    <name type="scientific">Dinothrombium tinctorium</name>
    <dbReference type="NCBI Taxonomy" id="1965070"/>
    <lineage>
        <taxon>Eukaryota</taxon>
        <taxon>Metazoa</taxon>
        <taxon>Ecdysozoa</taxon>
        <taxon>Arthropoda</taxon>
        <taxon>Chelicerata</taxon>
        <taxon>Arachnida</taxon>
        <taxon>Acari</taxon>
        <taxon>Acariformes</taxon>
        <taxon>Trombidiformes</taxon>
        <taxon>Prostigmata</taxon>
        <taxon>Anystina</taxon>
        <taxon>Parasitengona</taxon>
        <taxon>Trombidioidea</taxon>
        <taxon>Trombidiidae</taxon>
        <taxon>Dinothrombium</taxon>
    </lineage>
</organism>
<dbReference type="InterPro" id="IPR017871">
    <property type="entry name" value="ABC_transporter-like_CS"/>
</dbReference>
<dbReference type="EMBL" id="NCKU01003985">
    <property type="protein sequence ID" value="RWS06618.1"/>
    <property type="molecule type" value="Genomic_DNA"/>
</dbReference>
<dbReference type="InterPro" id="IPR003439">
    <property type="entry name" value="ABC_transporter-like_ATP-bd"/>
</dbReference>
<name>A0A443QUD3_9ACAR</name>
<dbReference type="CDD" id="cd03223">
    <property type="entry name" value="ABCD_peroxisomal_ALDP"/>
    <property type="match status" value="1"/>
</dbReference>
<feature type="domain" description="ABC transporter" evidence="8">
    <location>
        <begin position="407"/>
        <end position="608"/>
    </location>
</feature>
<dbReference type="PROSITE" id="PS00211">
    <property type="entry name" value="ABC_TRANSPORTER_1"/>
    <property type="match status" value="1"/>
</dbReference>
<dbReference type="GO" id="GO:0005524">
    <property type="term" value="F:ATP binding"/>
    <property type="evidence" value="ECO:0007669"/>
    <property type="project" value="UniProtKB-KW"/>
</dbReference>
<evidence type="ECO:0000256" key="3">
    <source>
        <dbReference type="ARBA" id="ARBA00022692"/>
    </source>
</evidence>
<sequence length="609" mass="68914">MNVLSKLVDVNDRRQEDFLYLAKSTDKAKPESMSKIISQLKSILKLIVGPKEYTYAFGVALALIMKTINDLWVINNGTQIEAAIITADMGKLKHNLGAFFLAMPTLALVNNFLKFCLDQLRLNLRYKLSLILYNRYVDGLTFYRLNSLDPSCQNIDQLLTSDVEKFCHTIVDVYSNVSKPLLDIIILVQRLSSAYTGSLTPSAIIGYLALAGSVLTTLRRPLTSLTVKETRLEGHLRYIHSRLIANCEEIAFYQGNNKERMTLTSALFKLRSHLFRLSIFKFNIDFLDNLIARYLATVVGYVSLAIPFLSAKYRDDTEAFRLESYYKSGRMMVKLAESIGRLVLAGRDFTRLAAYTQRVNQLMISIEKNRVSALIPKQITSVSGDYSTTLSAGSGKVELCDTSNPVIIFENVPICTPSGEMLVNSLNVTIKHKTNVIISGPNGSGKSSLFRLLGGLWPLYGGRLVKPPNDKLFYIPQKPYLTIGSFREQIIYPDSLEDMQRKGITDDNLRDILKIVELLYLEERETFSSVLDWQEVLSGGEKQRVAIARLIYHRPLFAILDECTSAVSVDVEQNIYCYLTKVINCSLLSVTHRVKQLQHFHHYILKYVI</sequence>
<dbReference type="GO" id="GO:0015910">
    <property type="term" value="P:long-chain fatty acid import into peroxisome"/>
    <property type="evidence" value="ECO:0007669"/>
    <property type="project" value="TreeGrafter"/>
</dbReference>
<evidence type="ECO:0000256" key="2">
    <source>
        <dbReference type="ARBA" id="ARBA00022448"/>
    </source>
</evidence>
<dbReference type="GO" id="GO:0007031">
    <property type="term" value="P:peroxisome organization"/>
    <property type="evidence" value="ECO:0007669"/>
    <property type="project" value="TreeGrafter"/>
</dbReference>
<reference evidence="9 10" key="1">
    <citation type="journal article" date="2018" name="Gigascience">
        <title>Genomes of trombidid mites reveal novel predicted allergens and laterally-transferred genes associated with secondary metabolism.</title>
        <authorList>
            <person name="Dong X."/>
            <person name="Chaisiri K."/>
            <person name="Xia D."/>
            <person name="Armstrong S.D."/>
            <person name="Fang Y."/>
            <person name="Donnelly M.J."/>
            <person name="Kadowaki T."/>
            <person name="McGarry J.W."/>
            <person name="Darby A.C."/>
            <person name="Makepeace B.L."/>
        </authorList>
    </citation>
    <scope>NUCLEOTIDE SEQUENCE [LARGE SCALE GENOMIC DNA]</scope>
    <source>
        <strain evidence="9">UoL-WK</strain>
    </source>
</reference>
<comment type="similarity">
    <text evidence="1">Belongs to the ABC transporter superfamily. ABCD family. Peroxisomal fatty acyl CoA transporter (TC 3.A.1.203) subfamily.</text>
</comment>
<dbReference type="Pfam" id="PF06472">
    <property type="entry name" value="ABC_membrane_2"/>
    <property type="match status" value="1"/>
</dbReference>
<keyword evidence="6" id="KW-1133">Transmembrane helix</keyword>
<protein>
    <submittedName>
        <fullName evidence="9">ATP-binding cassette sub-family D member 3-like protein</fullName>
    </submittedName>
</protein>
<evidence type="ECO:0000313" key="10">
    <source>
        <dbReference type="Proteomes" id="UP000285301"/>
    </source>
</evidence>
<dbReference type="InterPro" id="IPR011527">
    <property type="entry name" value="ABC1_TM_dom"/>
</dbReference>
<gene>
    <name evidence="9" type="ORF">B4U79_04923</name>
</gene>
<keyword evidence="4" id="KW-0547">Nucleotide-binding</keyword>
<proteinExistence type="inferred from homology"/>
<evidence type="ECO:0000256" key="6">
    <source>
        <dbReference type="ARBA" id="ARBA00022989"/>
    </source>
</evidence>
<dbReference type="GO" id="GO:0016887">
    <property type="term" value="F:ATP hydrolysis activity"/>
    <property type="evidence" value="ECO:0007669"/>
    <property type="project" value="InterPro"/>
</dbReference>
<dbReference type="STRING" id="1965070.A0A443QUD3"/>
<dbReference type="SUPFAM" id="SSF52540">
    <property type="entry name" value="P-loop containing nucleoside triphosphate hydrolases"/>
    <property type="match status" value="1"/>
</dbReference>
<dbReference type="GO" id="GO:0006635">
    <property type="term" value="P:fatty acid beta-oxidation"/>
    <property type="evidence" value="ECO:0007669"/>
    <property type="project" value="TreeGrafter"/>
</dbReference>
<dbReference type="GO" id="GO:0042760">
    <property type="term" value="P:very long-chain fatty acid catabolic process"/>
    <property type="evidence" value="ECO:0007669"/>
    <property type="project" value="TreeGrafter"/>
</dbReference>
<dbReference type="PANTHER" id="PTHR11384:SF62">
    <property type="entry name" value="ATP-BINDING CASSETTE SUB-FAMILY D MEMBER 3"/>
    <property type="match status" value="1"/>
</dbReference>
<dbReference type="OrthoDB" id="422637at2759"/>
<dbReference type="GO" id="GO:0005324">
    <property type="term" value="F:long-chain fatty acid transmembrane transporter activity"/>
    <property type="evidence" value="ECO:0007669"/>
    <property type="project" value="TreeGrafter"/>
</dbReference>
<dbReference type="GO" id="GO:0005778">
    <property type="term" value="C:peroxisomal membrane"/>
    <property type="evidence" value="ECO:0007669"/>
    <property type="project" value="TreeGrafter"/>
</dbReference>
<evidence type="ECO:0000259" key="8">
    <source>
        <dbReference type="PROSITE" id="PS50893"/>
    </source>
</evidence>
<dbReference type="PROSITE" id="PS50893">
    <property type="entry name" value="ABC_TRANSPORTER_2"/>
    <property type="match status" value="1"/>
</dbReference>
<dbReference type="InterPro" id="IPR003593">
    <property type="entry name" value="AAA+_ATPase"/>
</dbReference>
<keyword evidence="10" id="KW-1185">Reference proteome</keyword>
<dbReference type="Proteomes" id="UP000285301">
    <property type="component" value="Unassembled WGS sequence"/>
</dbReference>
<dbReference type="Pfam" id="PF00005">
    <property type="entry name" value="ABC_tran"/>
    <property type="match status" value="1"/>
</dbReference>
<dbReference type="Gene3D" id="3.40.50.300">
    <property type="entry name" value="P-loop containing nucleotide triphosphate hydrolases"/>
    <property type="match status" value="1"/>
</dbReference>
<dbReference type="GO" id="GO:0140359">
    <property type="term" value="F:ABC-type transporter activity"/>
    <property type="evidence" value="ECO:0007669"/>
    <property type="project" value="InterPro"/>
</dbReference>
<dbReference type="InterPro" id="IPR050835">
    <property type="entry name" value="ABC_transporter_sub-D"/>
</dbReference>
<dbReference type="InterPro" id="IPR027417">
    <property type="entry name" value="P-loop_NTPase"/>
</dbReference>
<keyword evidence="3" id="KW-0812">Transmembrane</keyword>
<evidence type="ECO:0000256" key="4">
    <source>
        <dbReference type="ARBA" id="ARBA00022741"/>
    </source>
</evidence>
<keyword evidence="2" id="KW-0813">Transport</keyword>
<dbReference type="PANTHER" id="PTHR11384">
    <property type="entry name" value="ATP-BINDING CASSETTE, SUB-FAMILY D MEMBER"/>
    <property type="match status" value="1"/>
</dbReference>
<evidence type="ECO:0000256" key="5">
    <source>
        <dbReference type="ARBA" id="ARBA00022840"/>
    </source>
</evidence>
<dbReference type="AlphaFoldDB" id="A0A443QUD3"/>